<dbReference type="PANTHER" id="PTHR12468">
    <property type="entry name" value="GPI MANNOSYLTRANSFERASE 2"/>
    <property type="match status" value="1"/>
</dbReference>
<comment type="caution">
    <text evidence="11">The sequence shown here is derived from an EMBL/GenBank/DDBJ whole genome shotgun (WGS) entry which is preliminary data.</text>
</comment>
<keyword evidence="9 10" id="KW-0472">Membrane</keyword>
<dbReference type="GO" id="GO:0031501">
    <property type="term" value="C:mannosyltransferase complex"/>
    <property type="evidence" value="ECO:0007669"/>
    <property type="project" value="TreeGrafter"/>
</dbReference>
<dbReference type="AlphaFoldDB" id="A0A3L6ZSC1"/>
<dbReference type="PANTHER" id="PTHR12468:SF2">
    <property type="entry name" value="GPI MANNOSYLTRANSFERASE 2"/>
    <property type="match status" value="1"/>
</dbReference>
<keyword evidence="5" id="KW-0808">Transferase</keyword>
<comment type="subcellular location">
    <subcellularLocation>
        <location evidence="1">Endoplasmic reticulum membrane</location>
        <topology evidence="1">Multi-pass membrane protein</topology>
    </subcellularLocation>
</comment>
<keyword evidence="3" id="KW-0337">GPI-anchor biosynthesis</keyword>
<dbReference type="InterPro" id="IPR007315">
    <property type="entry name" value="PIG-V/Gpi18"/>
</dbReference>
<protein>
    <recommendedName>
        <fullName evidence="13">Glycosyltransferase RgtA/B/C/D-like domain-containing protein</fullName>
    </recommendedName>
</protein>
<evidence type="ECO:0000313" key="11">
    <source>
        <dbReference type="EMBL" id="RLP70843.1"/>
    </source>
</evidence>
<feature type="transmembrane region" description="Helical" evidence="10">
    <location>
        <begin position="325"/>
        <end position="345"/>
    </location>
</feature>
<feature type="transmembrane region" description="Helical" evidence="10">
    <location>
        <begin position="153"/>
        <end position="171"/>
    </location>
</feature>
<evidence type="ECO:0000256" key="6">
    <source>
        <dbReference type="ARBA" id="ARBA00022692"/>
    </source>
</evidence>
<reference evidence="11 12" key="1">
    <citation type="submission" date="2018-10" db="EMBL/GenBank/DDBJ databases">
        <authorList>
            <person name="Li J."/>
        </authorList>
    </citation>
    <scope>NUCLEOTIDE SEQUENCE [LARGE SCALE GENOMIC DNA]</scope>
    <source>
        <strain evidence="11 12">CCTCC AB209002</strain>
    </source>
</reference>
<feature type="transmembrane region" description="Helical" evidence="10">
    <location>
        <begin position="222"/>
        <end position="245"/>
    </location>
</feature>
<dbReference type="GO" id="GO:0004376">
    <property type="term" value="F:GPI mannosyltransferase activity"/>
    <property type="evidence" value="ECO:0007669"/>
    <property type="project" value="InterPro"/>
</dbReference>
<feature type="transmembrane region" description="Helical" evidence="10">
    <location>
        <begin position="178"/>
        <end position="202"/>
    </location>
</feature>
<evidence type="ECO:0000256" key="2">
    <source>
        <dbReference type="ARBA" id="ARBA00004687"/>
    </source>
</evidence>
<evidence type="ECO:0000256" key="8">
    <source>
        <dbReference type="ARBA" id="ARBA00022989"/>
    </source>
</evidence>
<dbReference type="GO" id="GO:0000009">
    <property type="term" value="F:alpha-1,6-mannosyltransferase activity"/>
    <property type="evidence" value="ECO:0007669"/>
    <property type="project" value="InterPro"/>
</dbReference>
<gene>
    <name evidence="11" type="ORF">D9V29_09950</name>
</gene>
<accession>A0A3L6ZSC1</accession>
<feature type="transmembrane region" description="Helical" evidence="10">
    <location>
        <begin position="103"/>
        <end position="122"/>
    </location>
</feature>
<evidence type="ECO:0000256" key="1">
    <source>
        <dbReference type="ARBA" id="ARBA00004477"/>
    </source>
</evidence>
<keyword evidence="8 10" id="KW-1133">Transmembrane helix</keyword>
<dbReference type="Proteomes" id="UP000270299">
    <property type="component" value="Unassembled WGS sequence"/>
</dbReference>
<evidence type="ECO:0000256" key="10">
    <source>
        <dbReference type="SAM" id="Phobius"/>
    </source>
</evidence>
<keyword evidence="6 10" id="KW-0812">Transmembrane</keyword>
<evidence type="ECO:0000256" key="5">
    <source>
        <dbReference type="ARBA" id="ARBA00022679"/>
    </source>
</evidence>
<comment type="pathway">
    <text evidence="2">Glycolipid biosynthesis; glycosylphosphatidylinositol-anchor biosynthesis.</text>
</comment>
<feature type="transmembrane region" description="Helical" evidence="10">
    <location>
        <begin position="294"/>
        <end position="313"/>
    </location>
</feature>
<dbReference type="GO" id="GO:0016020">
    <property type="term" value="C:membrane"/>
    <property type="evidence" value="ECO:0007669"/>
    <property type="project" value="GOC"/>
</dbReference>
<keyword evidence="4" id="KW-0328">Glycosyltransferase</keyword>
<organism evidence="11 12">
    <name type="scientific">Mycetocola manganoxydans</name>
    <dbReference type="NCBI Taxonomy" id="699879"/>
    <lineage>
        <taxon>Bacteria</taxon>
        <taxon>Bacillati</taxon>
        <taxon>Actinomycetota</taxon>
        <taxon>Actinomycetes</taxon>
        <taxon>Micrococcales</taxon>
        <taxon>Microbacteriaceae</taxon>
        <taxon>Mycetocola</taxon>
    </lineage>
</organism>
<feature type="transmembrane region" description="Helical" evidence="10">
    <location>
        <begin position="257"/>
        <end position="282"/>
    </location>
</feature>
<proteinExistence type="predicted"/>
<evidence type="ECO:0008006" key="13">
    <source>
        <dbReference type="Google" id="ProtNLM"/>
    </source>
</evidence>
<dbReference type="GO" id="GO:0006506">
    <property type="term" value="P:GPI anchor biosynthetic process"/>
    <property type="evidence" value="ECO:0007669"/>
    <property type="project" value="UniProtKB-UniPathway"/>
</dbReference>
<dbReference type="UniPathway" id="UPA00196"/>
<dbReference type="EMBL" id="RCUV01000009">
    <property type="protein sequence ID" value="RLP70843.1"/>
    <property type="molecule type" value="Genomic_DNA"/>
</dbReference>
<feature type="transmembrane region" description="Helical" evidence="10">
    <location>
        <begin position="365"/>
        <end position="386"/>
    </location>
</feature>
<evidence type="ECO:0000256" key="7">
    <source>
        <dbReference type="ARBA" id="ARBA00022824"/>
    </source>
</evidence>
<evidence type="ECO:0000256" key="4">
    <source>
        <dbReference type="ARBA" id="ARBA00022676"/>
    </source>
</evidence>
<evidence type="ECO:0000256" key="9">
    <source>
        <dbReference type="ARBA" id="ARBA00023136"/>
    </source>
</evidence>
<keyword evidence="7" id="KW-0256">Endoplasmic reticulum</keyword>
<evidence type="ECO:0000256" key="3">
    <source>
        <dbReference type="ARBA" id="ARBA00022502"/>
    </source>
</evidence>
<evidence type="ECO:0000313" key="12">
    <source>
        <dbReference type="Proteomes" id="UP000270299"/>
    </source>
</evidence>
<dbReference type="OrthoDB" id="151635at2"/>
<keyword evidence="12" id="KW-1185">Reference proteome</keyword>
<name>A0A3L6ZSC1_9MICO</name>
<sequence length="396" mass="43429">MWRRFPWWAQALLIFGAARLGTTAILLVVAAGQPANAWTGASPGYADFASIWDGRWYNIIAESGYPSVLPLTDDGHVGENAWAFMPVYPAVVRMLMVLTGLPWAPAAVVVSLACGFAAAVVVARLFRLVLSPGTAMFAVVCYSVSPLSPVMQVAYAESMHLLLLASALYLVMRRRYWLVLPVLAVASFTRPSGLAFALFLVLHVWYRWWTRDRSPFPRNEAIAASVVAVASGILGFGWLLIAWAVTGSLTAYTDTELAWRSAYIGHNPLVPFAGWFQGLGWWAENGLGLPAPMWWGAAGVLLLVAASVALLLSRPAKRIGVDLRLWVASYLLYLFAVFFPQSSTFRLLMPLFPLAGVVAQPRSVVYRWAVVALSIAAQLGWILIAWRVDGYDWTPP</sequence>